<dbReference type="EMBL" id="CP141615">
    <property type="protein sequence ID" value="WRP18876.1"/>
    <property type="molecule type" value="Genomic_DNA"/>
</dbReference>
<keyword evidence="2" id="KW-1185">Reference proteome</keyword>
<accession>A0ABZ1C296</accession>
<dbReference type="RefSeq" id="WP_324718146.1">
    <property type="nucleotide sequence ID" value="NZ_CP141615.1"/>
</dbReference>
<evidence type="ECO:0000313" key="2">
    <source>
        <dbReference type="Proteomes" id="UP001332192"/>
    </source>
</evidence>
<dbReference type="Proteomes" id="UP001332192">
    <property type="component" value="Chromosome"/>
</dbReference>
<name>A0ABZ1C296_9FIRM</name>
<sequence>MDQVLAKARQPAFVAAVRREGFPEPIVPVVFGLVIYSGAEEAARQAGVGLFSPHGELVAPSLQP</sequence>
<proteinExistence type="predicted"/>
<reference evidence="1 2" key="1">
    <citation type="journal article" date="2024" name="Front. Microbiol.">
        <title>Novel thermophilic genera Geochorda gen. nov. and Carboxydochorda gen. nov. from the deep terrestrial subsurface reveal the ecophysiological diversity in the class Limnochordia.</title>
        <authorList>
            <person name="Karnachuk O.V."/>
            <person name="Lukina A.P."/>
            <person name="Avakyan M.R."/>
            <person name="Kadnikov V.V."/>
            <person name="Begmatov S."/>
            <person name="Beletsky A.V."/>
            <person name="Vlasova K.G."/>
            <person name="Novikov A.A."/>
            <person name="Shcherbakova V.A."/>
            <person name="Mardanov A.V."/>
            <person name="Ravin N.V."/>
        </authorList>
    </citation>
    <scope>NUCLEOTIDE SEQUENCE [LARGE SCALE GENOMIC DNA]</scope>
    <source>
        <strain evidence="1 2">L945</strain>
    </source>
</reference>
<gene>
    <name evidence="1" type="ORF">U7230_07760</name>
</gene>
<protein>
    <submittedName>
        <fullName evidence="1">Uncharacterized protein</fullName>
    </submittedName>
</protein>
<evidence type="ECO:0000313" key="1">
    <source>
        <dbReference type="EMBL" id="WRP18876.1"/>
    </source>
</evidence>
<organism evidence="1 2">
    <name type="scientific">Carboxydichorda subterranea</name>
    <dbReference type="NCBI Taxonomy" id="3109565"/>
    <lineage>
        <taxon>Bacteria</taxon>
        <taxon>Bacillati</taxon>
        <taxon>Bacillota</taxon>
        <taxon>Limnochordia</taxon>
        <taxon>Limnochordales</taxon>
        <taxon>Geochordaceae</taxon>
        <taxon>Carboxydichorda</taxon>
    </lineage>
</organism>